<accession>A0A7W4DEV8</accession>
<dbReference type="Proteomes" id="UP000581189">
    <property type="component" value="Unassembled WGS sequence"/>
</dbReference>
<gene>
    <name evidence="1" type="ORF">H3H45_18805</name>
</gene>
<dbReference type="EMBL" id="JACJFN010000005">
    <property type="protein sequence ID" value="MBB1521299.1"/>
    <property type="molecule type" value="Genomic_DNA"/>
</dbReference>
<evidence type="ECO:0000313" key="2">
    <source>
        <dbReference type="Proteomes" id="UP000581189"/>
    </source>
</evidence>
<sequence>MSEQSALSSEELDFLRQLFSSQLIGKPLHIPSFKVDGGALANALLSRLGQHAQLNLKARMGNYRMSFPLQLVEDEMHSLQLEMGAPSIYEEGVIRRPWRLVLAKPLPLREQDGAASSLLVHEIAPDSLLIGPRGKTALPEEFSLWLPLPGQEAIPVHARRIRQSSGQRAAYSLLFSHNEHTERIRQFIFEQYRQQNPQLQAVS</sequence>
<comment type="caution">
    <text evidence="1">The sequence shown here is derived from an EMBL/GenBank/DDBJ whole genome shotgun (WGS) entry which is preliminary data.</text>
</comment>
<evidence type="ECO:0000313" key="1">
    <source>
        <dbReference type="EMBL" id="MBB1521299.1"/>
    </source>
</evidence>
<reference evidence="1 2" key="1">
    <citation type="submission" date="2020-08" db="EMBL/GenBank/DDBJ databases">
        <authorList>
            <person name="Kim C.M."/>
        </authorList>
    </citation>
    <scope>NUCLEOTIDE SEQUENCE [LARGE SCALE GENOMIC DNA]</scope>
    <source>
        <strain evidence="1 2">SR9</strain>
    </source>
</reference>
<dbReference type="RefSeq" id="WP_182835227.1">
    <property type="nucleotide sequence ID" value="NZ_JACJFN010000005.1"/>
</dbReference>
<organism evidence="1 2">
    <name type="scientific">Aquipseudomonas guryensis</name>
    <dbReference type="NCBI Taxonomy" id="2759165"/>
    <lineage>
        <taxon>Bacteria</taxon>
        <taxon>Pseudomonadati</taxon>
        <taxon>Pseudomonadota</taxon>
        <taxon>Gammaproteobacteria</taxon>
        <taxon>Pseudomonadales</taxon>
        <taxon>Pseudomonadaceae</taxon>
        <taxon>Aquipseudomonas</taxon>
    </lineage>
</organism>
<name>A0A7W4DEV8_9GAMM</name>
<proteinExistence type="predicted"/>
<protein>
    <submittedName>
        <fullName evidence="1">PilZ domain-containing protein</fullName>
    </submittedName>
</protein>
<dbReference type="AlphaFoldDB" id="A0A7W4DEV8"/>
<keyword evidence="2" id="KW-1185">Reference proteome</keyword>